<dbReference type="Pfam" id="PF07007">
    <property type="entry name" value="LprI"/>
    <property type="match status" value="1"/>
</dbReference>
<protein>
    <submittedName>
        <fullName evidence="3">DUF1311 domain-containing protein</fullName>
    </submittedName>
</protein>
<feature type="domain" description="Lysozyme inhibitor LprI-like N-terminal" evidence="2">
    <location>
        <begin position="40"/>
        <end position="129"/>
    </location>
</feature>
<comment type="caution">
    <text evidence="3">The sequence shown here is derived from an EMBL/GenBank/DDBJ whole genome shotgun (WGS) entry which is preliminary data.</text>
</comment>
<dbReference type="InterPro" id="IPR009739">
    <property type="entry name" value="LprI-like_N"/>
</dbReference>
<feature type="signal peptide" evidence="1">
    <location>
        <begin position="1"/>
        <end position="23"/>
    </location>
</feature>
<gene>
    <name evidence="3" type="ORF">EPA86_14970</name>
</gene>
<evidence type="ECO:0000256" key="1">
    <source>
        <dbReference type="SAM" id="SignalP"/>
    </source>
</evidence>
<sequence>MYKKALMTVPFLVMFIISSQAEARNKLADCEDLKNDESLLSRCLDGVIDTLDSELQTWINHHTFNLEEKALVNGRYSALKMFKRSQSNFISFRENDCRWRYLAISPDKGAGIAFKQCFVELTKARIIQLSTKTEAQ</sequence>
<dbReference type="AlphaFoldDB" id="A0A502KRA0"/>
<feature type="chain" id="PRO_5021364992" evidence="1">
    <location>
        <begin position="24"/>
        <end position="136"/>
    </location>
</feature>
<name>A0A502KRA0_9GAMM</name>
<proteinExistence type="predicted"/>
<evidence type="ECO:0000259" key="2">
    <source>
        <dbReference type="Pfam" id="PF07007"/>
    </source>
</evidence>
<keyword evidence="1" id="KW-0732">Signal</keyword>
<reference evidence="3 4" key="1">
    <citation type="submission" date="2019-01" db="EMBL/GenBank/DDBJ databases">
        <title>Litorilituus lipolytica sp. nov., isolated from intertidal sand of the Yellow Sea in China.</title>
        <authorList>
            <person name="Liu A."/>
        </authorList>
    </citation>
    <scope>NUCLEOTIDE SEQUENCE [LARGE SCALE GENOMIC DNA]</scope>
    <source>
        <strain evidence="3 4">RZ04</strain>
    </source>
</reference>
<dbReference type="EMBL" id="SAWY01000038">
    <property type="protein sequence ID" value="TPH12735.1"/>
    <property type="molecule type" value="Genomic_DNA"/>
</dbReference>
<keyword evidence="4" id="KW-1185">Reference proteome</keyword>
<dbReference type="Proteomes" id="UP000315303">
    <property type="component" value="Unassembled WGS sequence"/>
</dbReference>
<evidence type="ECO:0000313" key="4">
    <source>
        <dbReference type="Proteomes" id="UP000315303"/>
    </source>
</evidence>
<evidence type="ECO:0000313" key="3">
    <source>
        <dbReference type="EMBL" id="TPH12735.1"/>
    </source>
</evidence>
<dbReference type="OrthoDB" id="5769744at2"/>
<dbReference type="Gene3D" id="1.20.1270.180">
    <property type="match status" value="1"/>
</dbReference>
<accession>A0A502KRA0</accession>
<organism evidence="3 4">
    <name type="scientific">Litorilituus lipolyticus</name>
    <dbReference type="NCBI Taxonomy" id="2491017"/>
    <lineage>
        <taxon>Bacteria</taxon>
        <taxon>Pseudomonadati</taxon>
        <taxon>Pseudomonadota</taxon>
        <taxon>Gammaproteobacteria</taxon>
        <taxon>Alteromonadales</taxon>
        <taxon>Colwelliaceae</taxon>
        <taxon>Litorilituus</taxon>
    </lineage>
</organism>
<dbReference type="RefSeq" id="WP_140605048.1">
    <property type="nucleotide sequence ID" value="NZ_SAWY01000038.1"/>
</dbReference>